<dbReference type="EMBL" id="JAKEVY010000002">
    <property type="protein sequence ID" value="MCF1714227.1"/>
    <property type="molecule type" value="Genomic_DNA"/>
</dbReference>
<accession>A0ABS9BF48</accession>
<sequence>MTIRINKTRSFKELQQDFNSLFPFLKIEFFKRGHAVEEGSSASKMIKNGQLLEELNIREEGQLEIQPSMTVAAFEQTLMNRFGIAAQVFRKSGNLWLETTMTDQWSLGQQNEHGREISTPSENGTKSPTPDFELSRGED</sequence>
<dbReference type="Proteomes" id="UP001200145">
    <property type="component" value="Unassembled WGS sequence"/>
</dbReference>
<reference evidence="2 3" key="1">
    <citation type="submission" date="2022-01" db="EMBL/GenBank/DDBJ databases">
        <title>Flavihumibacter sp. nov., isolated from sediment of a river.</title>
        <authorList>
            <person name="Liu H."/>
        </authorList>
    </citation>
    <scope>NUCLEOTIDE SEQUENCE [LARGE SCALE GENOMIC DNA]</scope>
    <source>
        <strain evidence="2 3">RY-1</strain>
    </source>
</reference>
<name>A0ABS9BF48_9BACT</name>
<feature type="region of interest" description="Disordered" evidence="1">
    <location>
        <begin position="105"/>
        <end position="139"/>
    </location>
</feature>
<evidence type="ECO:0000256" key="1">
    <source>
        <dbReference type="SAM" id="MobiDB-lite"/>
    </source>
</evidence>
<evidence type="ECO:0000313" key="3">
    <source>
        <dbReference type="Proteomes" id="UP001200145"/>
    </source>
</evidence>
<organism evidence="2 3">
    <name type="scientific">Flavihumibacter fluminis</name>
    <dbReference type="NCBI Taxonomy" id="2909236"/>
    <lineage>
        <taxon>Bacteria</taxon>
        <taxon>Pseudomonadati</taxon>
        <taxon>Bacteroidota</taxon>
        <taxon>Chitinophagia</taxon>
        <taxon>Chitinophagales</taxon>
        <taxon>Chitinophagaceae</taxon>
        <taxon>Flavihumibacter</taxon>
    </lineage>
</organism>
<evidence type="ECO:0000313" key="2">
    <source>
        <dbReference type="EMBL" id="MCF1714227.1"/>
    </source>
</evidence>
<feature type="compositionally biased region" description="Polar residues" evidence="1">
    <location>
        <begin position="118"/>
        <end position="128"/>
    </location>
</feature>
<proteinExistence type="predicted"/>
<keyword evidence="3" id="KW-1185">Reference proteome</keyword>
<comment type="caution">
    <text evidence="2">The sequence shown here is derived from an EMBL/GenBank/DDBJ whole genome shotgun (WGS) entry which is preliminary data.</text>
</comment>
<dbReference type="RefSeq" id="WP_234864761.1">
    <property type="nucleotide sequence ID" value="NZ_JAKEVY010000002.1"/>
</dbReference>
<gene>
    <name evidence="2" type="ORF">L0U88_06265</name>
</gene>
<protein>
    <submittedName>
        <fullName evidence="2">Uncharacterized protein</fullName>
    </submittedName>
</protein>